<feature type="compositionally biased region" description="Polar residues" evidence="1">
    <location>
        <begin position="63"/>
        <end position="74"/>
    </location>
</feature>
<protein>
    <submittedName>
        <fullName evidence="2">Uncharacterized protein</fullName>
    </submittedName>
</protein>
<reference evidence="2" key="2">
    <citation type="submission" date="2023-05" db="EMBL/GenBank/DDBJ databases">
        <authorList>
            <consortium name="Lawrence Berkeley National Laboratory"/>
            <person name="Steindorff A."/>
            <person name="Hensen N."/>
            <person name="Bonometti L."/>
            <person name="Westerberg I."/>
            <person name="Brannstrom I.O."/>
            <person name="Guillou S."/>
            <person name="Cros-Aarteil S."/>
            <person name="Calhoun S."/>
            <person name="Haridas S."/>
            <person name="Kuo A."/>
            <person name="Mondo S."/>
            <person name="Pangilinan J."/>
            <person name="Riley R."/>
            <person name="Labutti K."/>
            <person name="Andreopoulos B."/>
            <person name="Lipzen A."/>
            <person name="Chen C."/>
            <person name="Yanf M."/>
            <person name="Daum C."/>
            <person name="Ng V."/>
            <person name="Clum A."/>
            <person name="Ohm R."/>
            <person name="Martin F."/>
            <person name="Silar P."/>
            <person name="Natvig D."/>
            <person name="Lalanne C."/>
            <person name="Gautier V."/>
            <person name="Ament-Velasquez S.L."/>
            <person name="Kruys A."/>
            <person name="Hutchinson M.I."/>
            <person name="Powell A.J."/>
            <person name="Barry K."/>
            <person name="Miller A.N."/>
            <person name="Grigoriev I.V."/>
            <person name="Debuchy R."/>
            <person name="Gladieux P."/>
            <person name="Thoren M.H."/>
            <person name="Johannesson H."/>
        </authorList>
    </citation>
    <scope>NUCLEOTIDE SEQUENCE</scope>
    <source>
        <strain evidence="2">CBS 532.94</strain>
    </source>
</reference>
<accession>A0AAN7C8Z8</accession>
<evidence type="ECO:0000313" key="2">
    <source>
        <dbReference type="EMBL" id="KAK4237430.1"/>
    </source>
</evidence>
<dbReference type="AlphaFoldDB" id="A0AAN7C8Z8"/>
<feature type="compositionally biased region" description="Polar residues" evidence="1">
    <location>
        <begin position="96"/>
        <end position="107"/>
    </location>
</feature>
<dbReference type="Proteomes" id="UP001303760">
    <property type="component" value="Unassembled WGS sequence"/>
</dbReference>
<evidence type="ECO:0000313" key="3">
    <source>
        <dbReference type="Proteomes" id="UP001303760"/>
    </source>
</evidence>
<dbReference type="EMBL" id="MU860139">
    <property type="protein sequence ID" value="KAK4237430.1"/>
    <property type="molecule type" value="Genomic_DNA"/>
</dbReference>
<reference evidence="2" key="1">
    <citation type="journal article" date="2023" name="Mol. Phylogenet. Evol.">
        <title>Genome-scale phylogeny and comparative genomics of the fungal order Sordariales.</title>
        <authorList>
            <person name="Hensen N."/>
            <person name="Bonometti L."/>
            <person name="Westerberg I."/>
            <person name="Brannstrom I.O."/>
            <person name="Guillou S."/>
            <person name="Cros-Aarteil S."/>
            <person name="Calhoun S."/>
            <person name="Haridas S."/>
            <person name="Kuo A."/>
            <person name="Mondo S."/>
            <person name="Pangilinan J."/>
            <person name="Riley R."/>
            <person name="LaButti K."/>
            <person name="Andreopoulos B."/>
            <person name="Lipzen A."/>
            <person name="Chen C."/>
            <person name="Yan M."/>
            <person name="Daum C."/>
            <person name="Ng V."/>
            <person name="Clum A."/>
            <person name="Steindorff A."/>
            <person name="Ohm R.A."/>
            <person name="Martin F."/>
            <person name="Silar P."/>
            <person name="Natvig D.O."/>
            <person name="Lalanne C."/>
            <person name="Gautier V."/>
            <person name="Ament-Velasquez S.L."/>
            <person name="Kruys A."/>
            <person name="Hutchinson M.I."/>
            <person name="Powell A.J."/>
            <person name="Barry K."/>
            <person name="Miller A.N."/>
            <person name="Grigoriev I.V."/>
            <person name="Debuchy R."/>
            <person name="Gladieux P."/>
            <person name="Hiltunen Thoren M."/>
            <person name="Johannesson H."/>
        </authorList>
    </citation>
    <scope>NUCLEOTIDE SEQUENCE</scope>
    <source>
        <strain evidence="2">CBS 532.94</strain>
    </source>
</reference>
<feature type="compositionally biased region" description="Low complexity" evidence="1">
    <location>
        <begin position="75"/>
        <end position="95"/>
    </location>
</feature>
<sequence>MPQTPPKFSFSRSRDHAHRPTISSPLSSSPIRASSLSPPPPPPAAQQQQSTTWQPLSPCDPNALNTPLRQRGTQSSPIAGPSSSSVFSSSCNSSPQTSIDSGSSSSKFRFATRNPRPNPVVKRREDAQESRRRLFLQNVRQRQEDKRWEMRGGEDELLKLEWYRLNRERLQARDAELDEYLAAIDADLVAQEEAELRRIREQQQQQQPGNVDVDALMADVIAQEEEAEVDALVSALEAGSDGQRQSTHFSDDEDYDGLFMDLIQQQDGERICYSQDVEMT</sequence>
<proteinExistence type="predicted"/>
<gene>
    <name evidence="2" type="ORF">C8A03DRAFT_16031</name>
</gene>
<feature type="compositionally biased region" description="Low complexity" evidence="1">
    <location>
        <begin position="20"/>
        <end position="36"/>
    </location>
</feature>
<organism evidence="2 3">
    <name type="scientific">Achaetomium macrosporum</name>
    <dbReference type="NCBI Taxonomy" id="79813"/>
    <lineage>
        <taxon>Eukaryota</taxon>
        <taxon>Fungi</taxon>
        <taxon>Dikarya</taxon>
        <taxon>Ascomycota</taxon>
        <taxon>Pezizomycotina</taxon>
        <taxon>Sordariomycetes</taxon>
        <taxon>Sordariomycetidae</taxon>
        <taxon>Sordariales</taxon>
        <taxon>Chaetomiaceae</taxon>
        <taxon>Achaetomium</taxon>
    </lineage>
</organism>
<evidence type="ECO:0000256" key="1">
    <source>
        <dbReference type="SAM" id="MobiDB-lite"/>
    </source>
</evidence>
<keyword evidence="3" id="KW-1185">Reference proteome</keyword>
<feature type="region of interest" description="Disordered" evidence="1">
    <location>
        <begin position="1"/>
        <end position="130"/>
    </location>
</feature>
<name>A0AAN7C8Z8_9PEZI</name>
<feature type="compositionally biased region" description="Low complexity" evidence="1">
    <location>
        <begin position="45"/>
        <end position="57"/>
    </location>
</feature>
<comment type="caution">
    <text evidence="2">The sequence shown here is derived from an EMBL/GenBank/DDBJ whole genome shotgun (WGS) entry which is preliminary data.</text>
</comment>